<evidence type="ECO:0000259" key="2">
    <source>
        <dbReference type="Pfam" id="PF16347"/>
    </source>
</evidence>
<dbReference type="AlphaFoldDB" id="A0A7R9W7X4"/>
<dbReference type="InterPro" id="IPR032506">
    <property type="entry name" value="SGSH_C"/>
</dbReference>
<organism evidence="3">
    <name type="scientific">Pseudictyota dubia</name>
    <dbReference type="NCBI Taxonomy" id="2749911"/>
    <lineage>
        <taxon>Eukaryota</taxon>
        <taxon>Sar</taxon>
        <taxon>Stramenopiles</taxon>
        <taxon>Ochrophyta</taxon>
        <taxon>Bacillariophyta</taxon>
        <taxon>Mediophyceae</taxon>
        <taxon>Biddulphiophycidae</taxon>
        <taxon>Eupodiscales</taxon>
        <taxon>Odontellaceae</taxon>
        <taxon>Pseudictyota</taxon>
    </lineage>
</organism>
<dbReference type="Pfam" id="PF16347">
    <property type="entry name" value="SGSH_C"/>
    <property type="match status" value="1"/>
</dbReference>
<evidence type="ECO:0000313" key="3">
    <source>
        <dbReference type="EMBL" id="CAD8315552.1"/>
    </source>
</evidence>
<dbReference type="PANTHER" id="PTHR43108:SF6">
    <property type="entry name" value="N-SULPHOGLUCOSAMINE SULPHOHYDROLASE"/>
    <property type="match status" value="1"/>
</dbReference>
<feature type="domain" description="N-sulphoglucosamine sulphohydrolase C-terminal" evidence="2">
    <location>
        <begin position="27"/>
        <end position="193"/>
    </location>
</feature>
<accession>A0A7R9W7X4</accession>
<proteinExistence type="inferred from homology"/>
<protein>
    <recommendedName>
        <fullName evidence="2">N-sulphoglucosamine sulphohydrolase C-terminal domain-containing protein</fullName>
    </recommendedName>
</protein>
<dbReference type="EMBL" id="HBED01028836">
    <property type="protein sequence ID" value="CAD8315552.1"/>
    <property type="molecule type" value="Transcribed_RNA"/>
</dbReference>
<sequence length="213" mass="24871">MKELELQGELNNTLIIFTTDNGNFHAEHGLADKWYPHQESIRVPLIIKDPRMAPEKIGTVNDDFTLNIDLAPTILSAAGIDPLEVMMGRDMSVLYRTKPDLETQHGSQTERVAKELSPWRTEFFYEHPQLFSDDFIPASEALVRKDYKYFYWPAFGWEQLFNLKDDPIEDSDMIDRNKTTNMTEENMAILNEMRGRFWELKNLIQKTKKPVTL</sequence>
<evidence type="ECO:0000256" key="1">
    <source>
        <dbReference type="ARBA" id="ARBA00008779"/>
    </source>
</evidence>
<name>A0A7R9W7X4_9STRA</name>
<gene>
    <name evidence="3" type="ORF">TDUB1175_LOCUS14344</name>
</gene>
<dbReference type="Gene3D" id="3.40.720.10">
    <property type="entry name" value="Alkaline Phosphatase, subunit A"/>
    <property type="match status" value="1"/>
</dbReference>
<reference evidence="3" key="1">
    <citation type="submission" date="2021-01" db="EMBL/GenBank/DDBJ databases">
        <authorList>
            <person name="Corre E."/>
            <person name="Pelletier E."/>
            <person name="Niang G."/>
            <person name="Scheremetjew M."/>
            <person name="Finn R."/>
            <person name="Kale V."/>
            <person name="Holt S."/>
            <person name="Cochrane G."/>
            <person name="Meng A."/>
            <person name="Brown T."/>
            <person name="Cohen L."/>
        </authorList>
    </citation>
    <scope>NUCLEOTIDE SEQUENCE</scope>
    <source>
        <strain evidence="3">CCMP147</strain>
    </source>
</reference>
<dbReference type="SUPFAM" id="SSF53649">
    <property type="entry name" value="Alkaline phosphatase-like"/>
    <property type="match status" value="1"/>
</dbReference>
<comment type="similarity">
    <text evidence="1">Belongs to the sulfatase family.</text>
</comment>
<dbReference type="InterPro" id="IPR017850">
    <property type="entry name" value="Alkaline_phosphatase_core_sf"/>
</dbReference>
<dbReference type="PANTHER" id="PTHR43108">
    <property type="entry name" value="N-ACETYLGLUCOSAMINE-6-SULFATASE FAMILY MEMBER"/>
    <property type="match status" value="1"/>
</dbReference>